<dbReference type="InterPro" id="IPR032466">
    <property type="entry name" value="Metal_Hydrolase"/>
</dbReference>
<feature type="domain" description="Amidohydrolase-related" evidence="2">
    <location>
        <begin position="3"/>
        <end position="284"/>
    </location>
</feature>
<evidence type="ECO:0000313" key="4">
    <source>
        <dbReference type="Proteomes" id="UP000284057"/>
    </source>
</evidence>
<keyword evidence="4" id="KW-1185">Reference proteome</keyword>
<dbReference type="AlphaFoldDB" id="A0A418KUH1"/>
<dbReference type="GO" id="GO:0016787">
    <property type="term" value="F:hydrolase activity"/>
    <property type="evidence" value="ECO:0007669"/>
    <property type="project" value="UniProtKB-KW"/>
</dbReference>
<accession>A0A418KUH1</accession>
<keyword evidence="3" id="KW-0378">Hydrolase</keyword>
<dbReference type="Gene3D" id="3.20.20.140">
    <property type="entry name" value="Metal-dependent hydrolases"/>
    <property type="match status" value="1"/>
</dbReference>
<proteinExistence type="inferred from homology"/>
<gene>
    <name evidence="3" type="ORF">DY240_06755</name>
</gene>
<protein>
    <submittedName>
        <fullName evidence="3">Amidohydrolase</fullName>
    </submittedName>
</protein>
<evidence type="ECO:0000313" key="3">
    <source>
        <dbReference type="EMBL" id="RIQ30985.1"/>
    </source>
</evidence>
<dbReference type="InterPro" id="IPR052350">
    <property type="entry name" value="Metallo-dep_Lactonases"/>
</dbReference>
<dbReference type="Pfam" id="PF04909">
    <property type="entry name" value="Amidohydro_2"/>
    <property type="match status" value="1"/>
</dbReference>
<dbReference type="Proteomes" id="UP000284057">
    <property type="component" value="Unassembled WGS sequence"/>
</dbReference>
<comment type="similarity">
    <text evidence="1">Belongs to the metallo-dependent hydrolases superfamily.</text>
</comment>
<dbReference type="InterPro" id="IPR006680">
    <property type="entry name" value="Amidohydro-rel"/>
</dbReference>
<dbReference type="PANTHER" id="PTHR43569">
    <property type="entry name" value="AMIDOHYDROLASE"/>
    <property type="match status" value="1"/>
</dbReference>
<reference evidence="3 4" key="1">
    <citation type="submission" date="2018-09" db="EMBL/GenBank/DDBJ databases">
        <title>Isolation, diversity and antifungal activity of actinobacteria from wheat.</title>
        <authorList>
            <person name="Han C."/>
        </authorList>
    </citation>
    <scope>NUCLEOTIDE SEQUENCE [LARGE SCALE GENOMIC DNA]</scope>
    <source>
        <strain evidence="3 4">NEAU-YY265</strain>
    </source>
</reference>
<dbReference type="SUPFAM" id="SSF51556">
    <property type="entry name" value="Metallo-dependent hydrolases"/>
    <property type="match status" value="1"/>
</dbReference>
<dbReference type="PANTHER" id="PTHR43569:SF2">
    <property type="entry name" value="AMIDOHYDROLASE-RELATED DOMAIN-CONTAINING PROTEIN"/>
    <property type="match status" value="1"/>
</dbReference>
<evidence type="ECO:0000259" key="2">
    <source>
        <dbReference type="Pfam" id="PF04909"/>
    </source>
</evidence>
<comment type="caution">
    <text evidence="3">The sequence shown here is derived from an EMBL/GenBank/DDBJ whole genome shotgun (WGS) entry which is preliminary data.</text>
</comment>
<dbReference type="EMBL" id="QUAL01000054">
    <property type="protein sequence ID" value="RIQ30985.1"/>
    <property type="molecule type" value="Genomic_DNA"/>
</dbReference>
<dbReference type="OrthoDB" id="5450317at2"/>
<organism evidence="3 4">
    <name type="scientific">Jiangella rhizosphaerae</name>
    <dbReference type="NCBI Taxonomy" id="2293569"/>
    <lineage>
        <taxon>Bacteria</taxon>
        <taxon>Bacillati</taxon>
        <taxon>Actinomycetota</taxon>
        <taxon>Actinomycetes</taxon>
        <taxon>Jiangellales</taxon>
        <taxon>Jiangellaceae</taxon>
        <taxon>Jiangella</taxon>
    </lineage>
</organism>
<sequence>MIIDSHCHAWRRWPYDARVPDPGHRGSVEALLYEMDGNGVDRAAVVCARIGADAGPDFANDDNNDYVAAAAHRYPDRLVAVADVDGSWRPEHHRPGAAGRLCDAAERYGLTAFTHYVRDENDGWFRTDEGREFFATAAELGLVASLSLSPAWFADLRTIAAAHPALPLLIHHQGLVRLNAPSFDDDLAALLGLAELPNVYVKVSGFHYVSAPAWDMPYTAARERLLRPIAEAFGAARLTWGSDFPAARPHLTYTQSLAVVRDHTPWWSAAERALVLGGTLDRLLGGRRP</sequence>
<evidence type="ECO:0000256" key="1">
    <source>
        <dbReference type="ARBA" id="ARBA00038310"/>
    </source>
</evidence>
<dbReference type="RefSeq" id="WP_119659190.1">
    <property type="nucleotide sequence ID" value="NZ_QUAL01000054.1"/>
</dbReference>
<name>A0A418KUH1_9ACTN</name>